<dbReference type="PANTHER" id="PTHR43702:SF11">
    <property type="entry name" value="L-FUCOSE-PROTON SYMPORTER"/>
    <property type="match status" value="1"/>
</dbReference>
<evidence type="ECO:0000256" key="2">
    <source>
        <dbReference type="ARBA" id="ARBA00022475"/>
    </source>
</evidence>
<proteinExistence type="predicted"/>
<keyword evidence="4 7" id="KW-1133">Transmembrane helix</keyword>
<dbReference type="Gene3D" id="1.20.1250.20">
    <property type="entry name" value="MFS general substrate transporter like domains"/>
    <property type="match status" value="2"/>
</dbReference>
<reference evidence="9 10" key="1">
    <citation type="submission" date="2017-10" db="EMBL/GenBank/DDBJ databases">
        <title>Draft genome sequences of strains TRE 1, TRE 9, TRE H and TRI 7, isolated from tamarins, belonging to four potential novel Bifidobacterium species.</title>
        <authorList>
            <person name="Mattarelli P."/>
            <person name="Modesto M."/>
            <person name="Puglisi E."/>
            <person name="Morelli L."/>
            <person name="Spezio C."/>
            <person name="Bonetti A."/>
            <person name="Sandri C."/>
        </authorList>
    </citation>
    <scope>NUCLEOTIDE SEQUENCE [LARGE SCALE GENOMIC DNA]</scope>
    <source>
        <strain evidence="10">TRE1</strain>
    </source>
</reference>
<name>A0A2M9HBR4_9BIFI</name>
<evidence type="ECO:0000256" key="4">
    <source>
        <dbReference type="ARBA" id="ARBA00022989"/>
    </source>
</evidence>
<feature type="domain" description="Major facilitator superfamily (MFS) profile" evidence="8">
    <location>
        <begin position="24"/>
        <end position="434"/>
    </location>
</feature>
<dbReference type="InterPro" id="IPR005275">
    <property type="entry name" value="Lfuc_symporter_FucP"/>
</dbReference>
<feature type="transmembrane region" description="Helical" evidence="7">
    <location>
        <begin position="152"/>
        <end position="174"/>
    </location>
</feature>
<feature type="transmembrane region" description="Helical" evidence="7">
    <location>
        <begin position="21"/>
        <end position="38"/>
    </location>
</feature>
<dbReference type="InterPro" id="IPR020846">
    <property type="entry name" value="MFS_dom"/>
</dbReference>
<evidence type="ECO:0000313" key="10">
    <source>
        <dbReference type="Proteomes" id="UP000229095"/>
    </source>
</evidence>
<dbReference type="InterPro" id="IPR050375">
    <property type="entry name" value="MFS_TsgA-like"/>
</dbReference>
<gene>
    <name evidence="9" type="primary">fucP</name>
    <name evidence="9" type="ORF">CS006_03780</name>
</gene>
<protein>
    <submittedName>
        <fullName evidence="9">L-fucose:H+ symporter permease</fullName>
    </submittedName>
</protein>
<dbReference type="AlphaFoldDB" id="A0A2M9HBR4"/>
<dbReference type="Proteomes" id="UP000229095">
    <property type="component" value="Unassembled WGS sequence"/>
</dbReference>
<dbReference type="Pfam" id="PF07690">
    <property type="entry name" value="MFS_1"/>
    <property type="match status" value="2"/>
</dbReference>
<comment type="subcellular location">
    <subcellularLocation>
        <location evidence="1">Cell inner membrane</location>
        <topology evidence="1">Multi-pass membrane protein</topology>
    </subcellularLocation>
</comment>
<feature type="region of interest" description="Disordered" evidence="6">
    <location>
        <begin position="439"/>
        <end position="461"/>
    </location>
</feature>
<dbReference type="OrthoDB" id="9795150at2"/>
<keyword evidence="2" id="KW-1003">Cell membrane</keyword>
<dbReference type="SUPFAM" id="SSF103473">
    <property type="entry name" value="MFS general substrate transporter"/>
    <property type="match status" value="1"/>
</dbReference>
<feature type="transmembrane region" description="Helical" evidence="7">
    <location>
        <begin position="260"/>
        <end position="282"/>
    </location>
</feature>
<evidence type="ECO:0000313" key="9">
    <source>
        <dbReference type="EMBL" id="PJM74247.1"/>
    </source>
</evidence>
<evidence type="ECO:0000256" key="3">
    <source>
        <dbReference type="ARBA" id="ARBA00022692"/>
    </source>
</evidence>
<dbReference type="GO" id="GO:0015535">
    <property type="term" value="F:fucose:proton symporter activity"/>
    <property type="evidence" value="ECO:0007669"/>
    <property type="project" value="InterPro"/>
</dbReference>
<sequence length="461" mass="50681">MLSIGKASWTEQPDGYLDRTPILQFVLTSLMFAIWGAASSLNDILITQFKAVFDLSDLATAFVQSAFYGGYFIMAVPVSLFLKKTSYKVGIMAGLAVFGVGCFLFFPASNIVTYELFLFAIFIEAIGLSCIETSSDTYATVMGPKRLGTLRLNVAQMFNAMGLIIGILMGKYLVFQDSNLKEEMAGMSPEQARAYGAEQLGRTLEPYKWFLVMLAVLLVLFALTKFPRCRVHNDEGKVQSAPLRETLSHLVRNRRYMTGIGAQFLFVGAQIGIWSFTIRLALELNPGLSDRDSSNFMIISYAAFFVGRLVASSLLTRFRETRVLAAYMLLGAGFICAGLFTQGTLAVWLIVCASFFLGPGWPTTYAHILGTVKDRRYTETAGAIIVMALIGGAVMPAVQGAISDAFGMHTSFLLPAVELAIVGVYFLLEMKHDRLTPQQQRELEREMERGAGGETGYVTAE</sequence>
<accession>A0A2M9HBR4</accession>
<evidence type="ECO:0000256" key="6">
    <source>
        <dbReference type="SAM" id="MobiDB-lite"/>
    </source>
</evidence>
<feature type="compositionally biased region" description="Basic and acidic residues" evidence="6">
    <location>
        <begin position="439"/>
        <end position="451"/>
    </location>
</feature>
<keyword evidence="10" id="KW-1185">Reference proteome</keyword>
<keyword evidence="3 7" id="KW-0812">Transmembrane</keyword>
<feature type="transmembrane region" description="Helical" evidence="7">
    <location>
        <begin position="89"/>
        <end position="106"/>
    </location>
</feature>
<feature type="transmembrane region" description="Helical" evidence="7">
    <location>
        <begin position="207"/>
        <end position="224"/>
    </location>
</feature>
<feature type="transmembrane region" description="Helical" evidence="7">
    <location>
        <begin position="346"/>
        <end position="369"/>
    </location>
</feature>
<dbReference type="NCBIfam" id="TIGR00885">
    <property type="entry name" value="fucP"/>
    <property type="match status" value="1"/>
</dbReference>
<dbReference type="InterPro" id="IPR036259">
    <property type="entry name" value="MFS_trans_sf"/>
</dbReference>
<feature type="transmembrane region" description="Helical" evidence="7">
    <location>
        <begin position="58"/>
        <end position="82"/>
    </location>
</feature>
<evidence type="ECO:0000256" key="5">
    <source>
        <dbReference type="ARBA" id="ARBA00023136"/>
    </source>
</evidence>
<feature type="transmembrane region" description="Helical" evidence="7">
    <location>
        <begin position="408"/>
        <end position="428"/>
    </location>
</feature>
<evidence type="ECO:0000259" key="8">
    <source>
        <dbReference type="PROSITE" id="PS50850"/>
    </source>
</evidence>
<feature type="transmembrane region" description="Helical" evidence="7">
    <location>
        <begin position="381"/>
        <end position="402"/>
    </location>
</feature>
<evidence type="ECO:0000256" key="1">
    <source>
        <dbReference type="ARBA" id="ARBA00004429"/>
    </source>
</evidence>
<dbReference type="GO" id="GO:0005886">
    <property type="term" value="C:plasma membrane"/>
    <property type="evidence" value="ECO:0007669"/>
    <property type="project" value="UniProtKB-SubCell"/>
</dbReference>
<organism evidence="9 10">
    <name type="scientific">Bifidobacterium primatium</name>
    <dbReference type="NCBI Taxonomy" id="2045438"/>
    <lineage>
        <taxon>Bacteria</taxon>
        <taxon>Bacillati</taxon>
        <taxon>Actinomycetota</taxon>
        <taxon>Actinomycetes</taxon>
        <taxon>Bifidobacteriales</taxon>
        <taxon>Bifidobacteriaceae</taxon>
        <taxon>Bifidobacterium</taxon>
    </lineage>
</organism>
<dbReference type="EMBL" id="PEBI01000001">
    <property type="protein sequence ID" value="PJM74247.1"/>
    <property type="molecule type" value="Genomic_DNA"/>
</dbReference>
<comment type="caution">
    <text evidence="9">The sequence shown here is derived from an EMBL/GenBank/DDBJ whole genome shotgun (WGS) entry which is preliminary data.</text>
</comment>
<keyword evidence="5 7" id="KW-0472">Membrane</keyword>
<feature type="transmembrane region" description="Helical" evidence="7">
    <location>
        <begin position="323"/>
        <end position="340"/>
    </location>
</feature>
<dbReference type="RefSeq" id="WP_100510389.1">
    <property type="nucleotide sequence ID" value="NZ_PEBI01000001.1"/>
</dbReference>
<feature type="transmembrane region" description="Helical" evidence="7">
    <location>
        <begin position="294"/>
        <end position="311"/>
    </location>
</feature>
<dbReference type="CDD" id="cd17394">
    <property type="entry name" value="MFS_FucP_like"/>
    <property type="match status" value="1"/>
</dbReference>
<dbReference type="PANTHER" id="PTHR43702">
    <property type="entry name" value="L-FUCOSE-PROTON SYMPORTER"/>
    <property type="match status" value="1"/>
</dbReference>
<evidence type="ECO:0000256" key="7">
    <source>
        <dbReference type="SAM" id="Phobius"/>
    </source>
</evidence>
<feature type="transmembrane region" description="Helical" evidence="7">
    <location>
        <begin position="112"/>
        <end position="131"/>
    </location>
</feature>
<dbReference type="PROSITE" id="PS50850">
    <property type="entry name" value="MFS"/>
    <property type="match status" value="1"/>
</dbReference>
<dbReference type="InterPro" id="IPR011701">
    <property type="entry name" value="MFS"/>
</dbReference>